<evidence type="ECO:0000313" key="2">
    <source>
        <dbReference type="EMBL" id="DAE21080.1"/>
    </source>
</evidence>
<dbReference type="Pfam" id="PF07083">
    <property type="entry name" value="DUF1351"/>
    <property type="match status" value="1"/>
</dbReference>
<sequence>MQELIKKPQFEGEIKAQIKSVGEIESNMKEVKGYVENLNNYYKNISFTEETMKEAKDEKSKVNKFKKQVSDYRKNIIAEYNKPIKAFEDTAKETERLLTETYNTINQQVANYENKQKEIKEQEIKDYFEEYRKANNIDFITYEQAKINVTLSASMKSLKEQAKSFIDKIADDLKLIETQEHKAEILVEYKQTLNVSNAITTVSNRFKAIEEEKKKQEELKKQELENLSKPTEIKKEEKQNDEFVVVPVKKETTIKFNIYDKQLEQLIKFLKLSEIEYESEDL</sequence>
<reference evidence="2" key="1">
    <citation type="journal article" date="2021" name="Proc. Natl. Acad. Sci. U.S.A.">
        <title>A Catalog of Tens of Thousands of Viruses from Human Metagenomes Reveals Hidden Associations with Chronic Diseases.</title>
        <authorList>
            <person name="Tisza M.J."/>
            <person name="Buck C.B."/>
        </authorList>
    </citation>
    <scope>NUCLEOTIDE SEQUENCE</scope>
    <source>
        <strain evidence="2">CtRCE13</strain>
    </source>
</reference>
<organism evidence="2">
    <name type="scientific">Siphoviridae sp. ctRCE13</name>
    <dbReference type="NCBI Taxonomy" id="2826332"/>
    <lineage>
        <taxon>Viruses</taxon>
        <taxon>Duplodnaviria</taxon>
        <taxon>Heunggongvirae</taxon>
        <taxon>Uroviricota</taxon>
        <taxon>Caudoviricetes</taxon>
    </lineage>
</organism>
<accession>A0A8S5QPS4</accession>
<name>A0A8S5QPS4_9CAUD</name>
<dbReference type="EMBL" id="BK015707">
    <property type="protein sequence ID" value="DAE21080.1"/>
    <property type="molecule type" value="Genomic_DNA"/>
</dbReference>
<evidence type="ECO:0008006" key="3">
    <source>
        <dbReference type="Google" id="ProtNLM"/>
    </source>
</evidence>
<feature type="coiled-coil region" evidence="1">
    <location>
        <begin position="102"/>
        <end position="137"/>
    </location>
</feature>
<evidence type="ECO:0000256" key="1">
    <source>
        <dbReference type="SAM" id="Coils"/>
    </source>
</evidence>
<dbReference type="InterPro" id="IPR009785">
    <property type="entry name" value="Prophage_Lj928_Orf309"/>
</dbReference>
<protein>
    <recommendedName>
        <fullName evidence="3">DUF1351 domain-containing protein</fullName>
    </recommendedName>
</protein>
<feature type="coiled-coil region" evidence="1">
    <location>
        <begin position="38"/>
        <end position="75"/>
    </location>
</feature>
<proteinExistence type="predicted"/>
<feature type="coiled-coil region" evidence="1">
    <location>
        <begin position="199"/>
        <end position="227"/>
    </location>
</feature>
<keyword evidence="1" id="KW-0175">Coiled coil</keyword>